<dbReference type="GO" id="GO:0031048">
    <property type="term" value="P:regulatory ncRNA-mediated heterochromatin formation"/>
    <property type="evidence" value="ECO:0007669"/>
    <property type="project" value="TreeGrafter"/>
</dbReference>
<evidence type="ECO:0000313" key="3">
    <source>
        <dbReference type="EMBL" id="GJE96154.1"/>
    </source>
</evidence>
<dbReference type="PANTHER" id="PTHR10887:SF445">
    <property type="entry name" value="NFX1-TYPE ZINC FINGER-CONTAINING PROTEIN 1"/>
    <property type="match status" value="1"/>
</dbReference>
<dbReference type="InterPro" id="IPR045055">
    <property type="entry name" value="DNA2/NAM7-like"/>
</dbReference>
<dbReference type="EMBL" id="BPQB01000056">
    <property type="protein sequence ID" value="GJE96154.1"/>
    <property type="molecule type" value="Genomic_DNA"/>
</dbReference>
<name>A0A9P3GMH5_9APHY</name>
<dbReference type="InterPro" id="IPR027417">
    <property type="entry name" value="P-loop_NTPase"/>
</dbReference>
<reference evidence="3 4" key="1">
    <citation type="submission" date="2021-08" db="EMBL/GenBank/DDBJ databases">
        <title>Draft Genome Sequence of Phanerochaete sordida strain YK-624.</title>
        <authorList>
            <person name="Mori T."/>
            <person name="Dohra H."/>
            <person name="Suzuki T."/>
            <person name="Kawagishi H."/>
            <person name="Hirai H."/>
        </authorList>
    </citation>
    <scope>NUCLEOTIDE SEQUENCE [LARGE SCALE GENOMIC DNA]</scope>
    <source>
        <strain evidence="3 4">YK-624</strain>
    </source>
</reference>
<sequence length="1377" mass="153186">MYWTSGRCGRAFECTFKHSQGPTAPAGSDPNVRDDDEGADDAAAADDDDEADSTPDFFSDAGLAAHAGGETALRAMATPVQVHNDIKAFLESNTRLTSPKRMLVLARILANVNSANKSWNPDDAQSFLQMLVQQDGILCIGDILAFKAVRHDSGSNASYLSFQSGYFVILEFLTTDLVLKSTVHKNINKVYEQASTACTVTCDTIVDCVGSMIAAKSWADPKMRSRSISGAALFKTLTTFLLQLFARCTETKTQEKAVHLVESLAAWFAAWSSSVSSVSPTFEDPISSQDQRTKRLVIKHLSEELDRLADIVNREQARKGGRPLISGPSQAARLHRQQARVAQLVVGYEPAGALRSQGSRHDNDFVDISQIEIPPTHDELLSDCPPCLPANLPDAPHHLPAYSMERHIDVQFRLLREELVAPLRNSAAIIAADLKAMATNAKHGRRPQLEHLLKSRGGTYKTSGFDSAFFHIYTGAAFIDATAEKREITVGVRIDTPPTGAARDKVVRKRLEYWANCRRLNPGSLVLLVVPGDEAPRLFLGVVSSSAWDLAGSARANNWQVALRVSFLDPEVELMALRRHTLHDAFLVDNNILYEATRPFLSRLQTTDPADIPFARYLTAGESLAEVEVPPPMYATAPKFRFKLGCLAKPGEQHLVADLDVLQERSSAIARRQLRDHSTLDPSQIDAILHSIMSEVSLIQGPPGTGKSYTGRELIRLLKQSGMRPILLMAQTNHAVDHQVADVVLSGITRRVARLGSQSKNEVVNDFTLEKLEQDADRLFPNWRRALNSTFAEMKGIEEEMILVMRFMQCRRPSWKVMQRHLEKHFGKQVQALLHPPPWIKALVEHLKLDETEHGEWQTKGNRRRDQEVKQYKGTVYGSWREGADLDLLGASGPSATHLLSRLRAPAGLKVPASSRDLDVLKSIRELWSMSLSERKKLAQFWEDHARTTVFDECRERYGKLRLTYQILCAEINDLRDEKRRRILSGMDLIACTTTGAARSTSLLASVAPKVLIVEEAGQVLEAHVLAALVPSVQHVIFIGDPEQLRPNVTNFSLSMEHPTGRELFKFDRSLMERLADESLPMTQINIQRRMRPAISHLIRTILYPALEDHPLVHEYPHVRGMRSDVFFLDHRHPEASPEESVSKFNMHEVAMIKDFVRYLLRQGDYSQPGDIAVLCAYLGQAQKVRSALRDIRVGVAMDERDVEQLALKDMDDTLTTVDVVVTDQIELGTVDIFQGREAKIVIVSLVRNTGTDECESAKIGFLKSSNRIDVTLSRAKYGLFILGNTSNLRKNPTWSTILDEMESHGQIGAGLPIICPRHAEQAYVVSEPGELEEFAPAGGCRLPCLMKMPCGHICPSVVSSNLFSGTTILTLYCQVP</sequence>
<dbReference type="PANTHER" id="PTHR10887">
    <property type="entry name" value="DNA2/NAM7 HELICASE FAMILY"/>
    <property type="match status" value="1"/>
</dbReference>
<organism evidence="3 4">
    <name type="scientific">Phanerochaete sordida</name>
    <dbReference type="NCBI Taxonomy" id="48140"/>
    <lineage>
        <taxon>Eukaryota</taxon>
        <taxon>Fungi</taxon>
        <taxon>Dikarya</taxon>
        <taxon>Basidiomycota</taxon>
        <taxon>Agaricomycotina</taxon>
        <taxon>Agaricomycetes</taxon>
        <taxon>Polyporales</taxon>
        <taxon>Phanerochaetaceae</taxon>
        <taxon>Phanerochaete</taxon>
    </lineage>
</organism>
<dbReference type="Pfam" id="PF13087">
    <property type="entry name" value="AAA_12"/>
    <property type="match status" value="1"/>
</dbReference>
<dbReference type="OrthoDB" id="2794179at2759"/>
<dbReference type="Proteomes" id="UP000703269">
    <property type="component" value="Unassembled WGS sequence"/>
</dbReference>
<dbReference type="InterPro" id="IPR041677">
    <property type="entry name" value="DNA2/NAM7_AAA_11"/>
</dbReference>
<feature type="region of interest" description="Disordered" evidence="1">
    <location>
        <begin position="17"/>
        <end position="56"/>
    </location>
</feature>
<dbReference type="Pfam" id="PF13086">
    <property type="entry name" value="AAA_11"/>
    <property type="match status" value="1"/>
</dbReference>
<evidence type="ECO:0000313" key="4">
    <source>
        <dbReference type="Proteomes" id="UP000703269"/>
    </source>
</evidence>
<dbReference type="CDD" id="cd18808">
    <property type="entry name" value="SF1_C_Upf1"/>
    <property type="match status" value="1"/>
</dbReference>
<dbReference type="GO" id="GO:0031380">
    <property type="term" value="C:nuclear RNA-directed RNA polymerase complex"/>
    <property type="evidence" value="ECO:0007669"/>
    <property type="project" value="TreeGrafter"/>
</dbReference>
<dbReference type="SMART" id="SM00382">
    <property type="entry name" value="AAA"/>
    <property type="match status" value="1"/>
</dbReference>
<evidence type="ECO:0000259" key="2">
    <source>
        <dbReference type="SMART" id="SM00382"/>
    </source>
</evidence>
<feature type="compositionally biased region" description="Acidic residues" evidence="1">
    <location>
        <begin position="34"/>
        <end position="53"/>
    </location>
</feature>
<dbReference type="InterPro" id="IPR041679">
    <property type="entry name" value="DNA2/NAM7-like_C"/>
</dbReference>
<dbReference type="GO" id="GO:0004386">
    <property type="term" value="F:helicase activity"/>
    <property type="evidence" value="ECO:0007669"/>
    <property type="project" value="InterPro"/>
</dbReference>
<dbReference type="InterPro" id="IPR003593">
    <property type="entry name" value="AAA+_ATPase"/>
</dbReference>
<dbReference type="InterPro" id="IPR047187">
    <property type="entry name" value="SF1_C_Upf1"/>
</dbReference>
<comment type="caution">
    <text evidence="3">The sequence shown here is derived from an EMBL/GenBank/DDBJ whole genome shotgun (WGS) entry which is preliminary data.</text>
</comment>
<evidence type="ECO:0000256" key="1">
    <source>
        <dbReference type="SAM" id="MobiDB-lite"/>
    </source>
</evidence>
<feature type="domain" description="AAA+ ATPase" evidence="2">
    <location>
        <begin position="693"/>
        <end position="1086"/>
    </location>
</feature>
<accession>A0A9P3GMH5</accession>
<keyword evidence="4" id="KW-1185">Reference proteome</keyword>
<dbReference type="Gene3D" id="3.40.50.300">
    <property type="entry name" value="P-loop containing nucleotide triphosphate hydrolases"/>
    <property type="match status" value="3"/>
</dbReference>
<proteinExistence type="predicted"/>
<gene>
    <name evidence="3" type="ORF">PsYK624_123470</name>
</gene>
<protein>
    <submittedName>
        <fullName evidence="3">NFX1-type zinc finger-containing protein</fullName>
    </submittedName>
</protein>
<dbReference type="SUPFAM" id="SSF52540">
    <property type="entry name" value="P-loop containing nucleoside triphosphate hydrolases"/>
    <property type="match status" value="1"/>
</dbReference>